<feature type="region of interest" description="Disordered" evidence="1">
    <location>
        <begin position="357"/>
        <end position="407"/>
    </location>
</feature>
<feature type="compositionally biased region" description="Low complexity" evidence="1">
    <location>
        <begin position="16"/>
        <end position="29"/>
    </location>
</feature>
<protein>
    <submittedName>
        <fullName evidence="3">Uncharacterized protein</fullName>
    </submittedName>
</protein>
<feature type="compositionally biased region" description="Polar residues" evidence="1">
    <location>
        <begin position="364"/>
        <end position="389"/>
    </location>
</feature>
<organism evidence="3 4">
    <name type="scientific">Trichodelitschia bisporula</name>
    <dbReference type="NCBI Taxonomy" id="703511"/>
    <lineage>
        <taxon>Eukaryota</taxon>
        <taxon>Fungi</taxon>
        <taxon>Dikarya</taxon>
        <taxon>Ascomycota</taxon>
        <taxon>Pezizomycotina</taxon>
        <taxon>Dothideomycetes</taxon>
        <taxon>Dothideomycetes incertae sedis</taxon>
        <taxon>Phaeotrichales</taxon>
        <taxon>Phaeotrichaceae</taxon>
        <taxon>Trichodelitschia</taxon>
    </lineage>
</organism>
<proteinExistence type="predicted"/>
<dbReference type="Proteomes" id="UP000799640">
    <property type="component" value="Unassembled WGS sequence"/>
</dbReference>
<feature type="compositionally biased region" description="Basic and acidic residues" evidence="1">
    <location>
        <begin position="390"/>
        <end position="407"/>
    </location>
</feature>
<keyword evidence="2" id="KW-1133">Transmembrane helix</keyword>
<evidence type="ECO:0000313" key="4">
    <source>
        <dbReference type="Proteomes" id="UP000799640"/>
    </source>
</evidence>
<accession>A0A6G1HTI1</accession>
<dbReference type="EMBL" id="ML996698">
    <property type="protein sequence ID" value="KAF2399312.1"/>
    <property type="molecule type" value="Genomic_DNA"/>
</dbReference>
<gene>
    <name evidence="3" type="ORF">EJ06DRAFT_531632</name>
</gene>
<keyword evidence="2" id="KW-0812">Transmembrane</keyword>
<keyword evidence="4" id="KW-1185">Reference proteome</keyword>
<evidence type="ECO:0000256" key="1">
    <source>
        <dbReference type="SAM" id="MobiDB-lite"/>
    </source>
</evidence>
<dbReference type="OrthoDB" id="4770059at2759"/>
<dbReference type="AlphaFoldDB" id="A0A6G1HTI1"/>
<dbReference type="CDD" id="cd12087">
    <property type="entry name" value="TM_EGFR-like"/>
    <property type="match status" value="1"/>
</dbReference>
<keyword evidence="2" id="KW-0472">Membrane</keyword>
<evidence type="ECO:0000256" key="2">
    <source>
        <dbReference type="SAM" id="Phobius"/>
    </source>
</evidence>
<evidence type="ECO:0000313" key="3">
    <source>
        <dbReference type="EMBL" id="KAF2399312.1"/>
    </source>
</evidence>
<name>A0A6G1HTI1_9PEZI</name>
<feature type="region of interest" description="Disordered" evidence="1">
    <location>
        <begin position="313"/>
        <end position="336"/>
    </location>
</feature>
<sequence length="407" mass="43521">MVRASGVTRLEDRQVAAATTTTTSTSTRTQGQPFTTVKNNNRPGYVEFDTNFTSVTLLGTWGISNDYWVAYFTSTMGWSSGIAPLTTRFTPPTSCATEYIIRETAPAVTYVFVGSTSSCYPPGYLSITYYSPGICPIGYTIAESSTQTVFNRPITETQAYCCPTGYGVRPDSLTPSSSGCFSSINFPDATSTKVSWSVPALFRSYYTPSPSQGTPYSAIRTAMSGTGPVQFVVTPVSIRWQATDKAVMDWLSTTMSSGRNSNSTDATPTSALAHNTGLNTGALVGAIIGGLAVFGLIIAGAIVFLVRRRGGQPVPSRDPEFEHASPAPAPYHDSQGMYSVHGASKYELDAQQAARAGVAHELAAQQQEGTPMLSTGYSPNAPYSRSHSSLARDRLDREGERPRDAPN</sequence>
<feature type="region of interest" description="Disordered" evidence="1">
    <location>
        <begin position="13"/>
        <end position="32"/>
    </location>
</feature>
<reference evidence="3" key="1">
    <citation type="journal article" date="2020" name="Stud. Mycol.">
        <title>101 Dothideomycetes genomes: a test case for predicting lifestyles and emergence of pathogens.</title>
        <authorList>
            <person name="Haridas S."/>
            <person name="Albert R."/>
            <person name="Binder M."/>
            <person name="Bloem J."/>
            <person name="Labutti K."/>
            <person name="Salamov A."/>
            <person name="Andreopoulos B."/>
            <person name="Baker S."/>
            <person name="Barry K."/>
            <person name="Bills G."/>
            <person name="Bluhm B."/>
            <person name="Cannon C."/>
            <person name="Castanera R."/>
            <person name="Culley D."/>
            <person name="Daum C."/>
            <person name="Ezra D."/>
            <person name="Gonzalez J."/>
            <person name="Henrissat B."/>
            <person name="Kuo A."/>
            <person name="Liang C."/>
            <person name="Lipzen A."/>
            <person name="Lutzoni F."/>
            <person name="Magnuson J."/>
            <person name="Mondo S."/>
            <person name="Nolan M."/>
            <person name="Ohm R."/>
            <person name="Pangilinan J."/>
            <person name="Park H.-J."/>
            <person name="Ramirez L."/>
            <person name="Alfaro M."/>
            <person name="Sun H."/>
            <person name="Tritt A."/>
            <person name="Yoshinaga Y."/>
            <person name="Zwiers L.-H."/>
            <person name="Turgeon B."/>
            <person name="Goodwin S."/>
            <person name="Spatafora J."/>
            <person name="Crous P."/>
            <person name="Grigoriev I."/>
        </authorList>
    </citation>
    <scope>NUCLEOTIDE SEQUENCE</scope>
    <source>
        <strain evidence="3">CBS 262.69</strain>
    </source>
</reference>
<feature type="transmembrane region" description="Helical" evidence="2">
    <location>
        <begin position="282"/>
        <end position="306"/>
    </location>
</feature>